<feature type="domain" description="Peptidase M14" evidence="4">
    <location>
        <begin position="1"/>
        <end position="71"/>
    </location>
</feature>
<dbReference type="Proteomes" id="UP000485058">
    <property type="component" value="Unassembled WGS sequence"/>
</dbReference>
<dbReference type="AlphaFoldDB" id="A0A699YWI0"/>
<dbReference type="SUPFAM" id="SSF53187">
    <property type="entry name" value="Zn-dependent exopeptidases"/>
    <property type="match status" value="1"/>
</dbReference>
<keyword evidence="6" id="KW-1185">Reference proteome</keyword>
<dbReference type="GO" id="GO:0004181">
    <property type="term" value="F:metallocarboxypeptidase activity"/>
    <property type="evidence" value="ECO:0007669"/>
    <property type="project" value="InterPro"/>
</dbReference>
<sequence>MLNTDGVINGSYRCSLAGCDLNRTWERPVRWLQPTVFHTKRLMQALAASPASRLALYIDIHGHSTKEDVFL</sequence>
<dbReference type="GO" id="GO:0006508">
    <property type="term" value="P:proteolysis"/>
    <property type="evidence" value="ECO:0007669"/>
    <property type="project" value="InterPro"/>
</dbReference>
<dbReference type="EMBL" id="BLLF01000399">
    <property type="protein sequence ID" value="GFH11396.1"/>
    <property type="molecule type" value="Genomic_DNA"/>
</dbReference>
<protein>
    <recommendedName>
        <fullName evidence="4">Peptidase M14 domain-containing protein</fullName>
    </recommendedName>
</protein>
<comment type="similarity">
    <text evidence="2 3">Belongs to the peptidase M14 family.</text>
</comment>
<evidence type="ECO:0000313" key="6">
    <source>
        <dbReference type="Proteomes" id="UP000485058"/>
    </source>
</evidence>
<evidence type="ECO:0000313" key="5">
    <source>
        <dbReference type="EMBL" id="GFH11396.1"/>
    </source>
</evidence>
<reference evidence="5 6" key="1">
    <citation type="submission" date="2020-02" db="EMBL/GenBank/DDBJ databases">
        <title>Draft genome sequence of Haematococcus lacustris strain NIES-144.</title>
        <authorList>
            <person name="Morimoto D."/>
            <person name="Nakagawa S."/>
            <person name="Yoshida T."/>
            <person name="Sawayama S."/>
        </authorList>
    </citation>
    <scope>NUCLEOTIDE SEQUENCE [LARGE SCALE GENOMIC DNA]</scope>
    <source>
        <strain evidence="5 6">NIES-144</strain>
    </source>
</reference>
<comment type="cofactor">
    <cofactor evidence="1">
        <name>Zn(2+)</name>
        <dbReference type="ChEBI" id="CHEBI:29105"/>
    </cofactor>
</comment>
<dbReference type="InterPro" id="IPR050821">
    <property type="entry name" value="Cytosolic_carboxypeptidase"/>
</dbReference>
<dbReference type="InterPro" id="IPR000834">
    <property type="entry name" value="Peptidase_M14"/>
</dbReference>
<evidence type="ECO:0000256" key="2">
    <source>
        <dbReference type="ARBA" id="ARBA00005988"/>
    </source>
</evidence>
<dbReference type="PROSITE" id="PS52035">
    <property type="entry name" value="PEPTIDASE_M14"/>
    <property type="match status" value="1"/>
</dbReference>
<dbReference type="PANTHER" id="PTHR12756:SF11">
    <property type="entry name" value="CYTOSOLIC CARBOXYPEPTIDASE 1"/>
    <property type="match status" value="1"/>
</dbReference>
<evidence type="ECO:0000256" key="1">
    <source>
        <dbReference type="ARBA" id="ARBA00001947"/>
    </source>
</evidence>
<accession>A0A699YWI0</accession>
<evidence type="ECO:0000259" key="4">
    <source>
        <dbReference type="PROSITE" id="PS52035"/>
    </source>
</evidence>
<dbReference type="GO" id="GO:0008270">
    <property type="term" value="F:zinc ion binding"/>
    <property type="evidence" value="ECO:0007669"/>
    <property type="project" value="InterPro"/>
</dbReference>
<evidence type="ECO:0000256" key="3">
    <source>
        <dbReference type="PROSITE-ProRule" id="PRU01379"/>
    </source>
</evidence>
<dbReference type="Gene3D" id="3.40.630.10">
    <property type="entry name" value="Zn peptidases"/>
    <property type="match status" value="1"/>
</dbReference>
<comment type="caution">
    <text evidence="5">The sequence shown here is derived from an EMBL/GenBank/DDBJ whole genome shotgun (WGS) entry which is preliminary data.</text>
</comment>
<organism evidence="5 6">
    <name type="scientific">Haematococcus lacustris</name>
    <name type="common">Green alga</name>
    <name type="synonym">Haematococcus pluvialis</name>
    <dbReference type="NCBI Taxonomy" id="44745"/>
    <lineage>
        <taxon>Eukaryota</taxon>
        <taxon>Viridiplantae</taxon>
        <taxon>Chlorophyta</taxon>
        <taxon>core chlorophytes</taxon>
        <taxon>Chlorophyceae</taxon>
        <taxon>CS clade</taxon>
        <taxon>Chlamydomonadales</taxon>
        <taxon>Haematococcaceae</taxon>
        <taxon>Haematococcus</taxon>
    </lineage>
</organism>
<name>A0A699YWI0_HAELA</name>
<proteinExistence type="inferred from homology"/>
<gene>
    <name evidence="5" type="ORF">HaLaN_06886</name>
</gene>
<dbReference type="PANTHER" id="PTHR12756">
    <property type="entry name" value="CYTOSOLIC CARBOXYPEPTIDASE"/>
    <property type="match status" value="1"/>
</dbReference>
<comment type="caution">
    <text evidence="3">Lacks conserved residue(s) required for the propagation of feature annotation.</text>
</comment>